<dbReference type="Gene3D" id="3.30.420.10">
    <property type="entry name" value="Ribonuclease H-like superfamily/Ribonuclease H"/>
    <property type="match status" value="1"/>
</dbReference>
<reference evidence="2" key="1">
    <citation type="journal article" date="2019" name="Environ. Microbiol.">
        <title>Fungal ecological strategies reflected in gene transcription - a case study of two litter decomposers.</title>
        <authorList>
            <person name="Barbi F."/>
            <person name="Kohler A."/>
            <person name="Barry K."/>
            <person name="Baskaran P."/>
            <person name="Daum C."/>
            <person name="Fauchery L."/>
            <person name="Ihrmark K."/>
            <person name="Kuo A."/>
            <person name="LaButti K."/>
            <person name="Lipzen A."/>
            <person name="Morin E."/>
            <person name="Grigoriev I.V."/>
            <person name="Henrissat B."/>
            <person name="Lindahl B."/>
            <person name="Martin F."/>
        </authorList>
    </citation>
    <scope>NUCLEOTIDE SEQUENCE</scope>
    <source>
        <strain evidence="2">JB14</strain>
    </source>
</reference>
<dbReference type="InterPro" id="IPR036397">
    <property type="entry name" value="RNaseH_sf"/>
</dbReference>
<name>A0A6A4GK04_9AGAR</name>
<sequence>MRLEYLPPYSPDFNPIEEGFSAIKAWIRANRDYTRVELDGHADCDPYTMFWRAVFETVTPEKAEGWFRDSGYM</sequence>
<keyword evidence="3" id="KW-1185">Reference proteome</keyword>
<gene>
    <name evidence="2" type="ORF">BT96DRAFT_839973</name>
</gene>
<dbReference type="EMBL" id="ML769925">
    <property type="protein sequence ID" value="KAE9385971.1"/>
    <property type="molecule type" value="Genomic_DNA"/>
</dbReference>
<dbReference type="Proteomes" id="UP000799118">
    <property type="component" value="Unassembled WGS sequence"/>
</dbReference>
<organism evidence="2 3">
    <name type="scientific">Gymnopus androsaceus JB14</name>
    <dbReference type="NCBI Taxonomy" id="1447944"/>
    <lineage>
        <taxon>Eukaryota</taxon>
        <taxon>Fungi</taxon>
        <taxon>Dikarya</taxon>
        <taxon>Basidiomycota</taxon>
        <taxon>Agaricomycotina</taxon>
        <taxon>Agaricomycetes</taxon>
        <taxon>Agaricomycetidae</taxon>
        <taxon>Agaricales</taxon>
        <taxon>Marasmiineae</taxon>
        <taxon>Omphalotaceae</taxon>
        <taxon>Gymnopus</taxon>
    </lineage>
</organism>
<protein>
    <recommendedName>
        <fullName evidence="1">Tc1-like transposase DDE domain-containing protein</fullName>
    </recommendedName>
</protein>
<dbReference type="AlphaFoldDB" id="A0A6A4GK04"/>
<dbReference type="InterPro" id="IPR038717">
    <property type="entry name" value="Tc1-like_DDE_dom"/>
</dbReference>
<dbReference type="Pfam" id="PF13358">
    <property type="entry name" value="DDE_3"/>
    <property type="match status" value="1"/>
</dbReference>
<evidence type="ECO:0000313" key="3">
    <source>
        <dbReference type="Proteomes" id="UP000799118"/>
    </source>
</evidence>
<dbReference type="GO" id="GO:0003676">
    <property type="term" value="F:nucleic acid binding"/>
    <property type="evidence" value="ECO:0007669"/>
    <property type="project" value="InterPro"/>
</dbReference>
<proteinExistence type="predicted"/>
<feature type="domain" description="Tc1-like transposase DDE" evidence="1">
    <location>
        <begin position="2"/>
        <end position="36"/>
    </location>
</feature>
<accession>A0A6A4GK04</accession>
<evidence type="ECO:0000313" key="2">
    <source>
        <dbReference type="EMBL" id="KAE9385971.1"/>
    </source>
</evidence>
<dbReference type="OrthoDB" id="2266637at2759"/>
<evidence type="ECO:0000259" key="1">
    <source>
        <dbReference type="Pfam" id="PF13358"/>
    </source>
</evidence>